<evidence type="ECO:0000256" key="1">
    <source>
        <dbReference type="ARBA" id="ARBA00022722"/>
    </source>
</evidence>
<comment type="catalytic activity">
    <reaction evidence="12 13">
        <text>ATP + H2O = ADP + phosphate + H(+)</text>
        <dbReference type="Rhea" id="RHEA:13065"/>
        <dbReference type="ChEBI" id="CHEBI:15377"/>
        <dbReference type="ChEBI" id="CHEBI:15378"/>
        <dbReference type="ChEBI" id="CHEBI:30616"/>
        <dbReference type="ChEBI" id="CHEBI:43474"/>
        <dbReference type="ChEBI" id="CHEBI:456216"/>
        <dbReference type="EC" id="5.6.2.4"/>
    </reaction>
</comment>
<keyword evidence="1 13" id="KW-0540">Nuclease</keyword>
<evidence type="ECO:0000256" key="5">
    <source>
        <dbReference type="ARBA" id="ARBA00022806"/>
    </source>
</evidence>
<dbReference type="EC" id="3.1.-.-" evidence="13"/>
<comment type="function">
    <text evidence="13">The heterodimer acts as both an ATP-dependent DNA helicase and an ATP-dependent, dual-direction single-stranded exonuclease. Recognizes the chi site generating a DNA molecule suitable for the initiation of homologous recombination. The AddA nuclease domain is required for chi fragment generation; this subunit has the helicase and 3' -&gt; 5' nuclease activities.</text>
</comment>
<evidence type="ECO:0000313" key="18">
    <source>
        <dbReference type="Proteomes" id="UP001597214"/>
    </source>
</evidence>
<dbReference type="PROSITE" id="PS51198">
    <property type="entry name" value="UVRD_HELICASE_ATP_BIND"/>
    <property type="match status" value="1"/>
</dbReference>
<keyword evidence="7 13" id="KW-0067">ATP-binding</keyword>
<dbReference type="SUPFAM" id="SSF52980">
    <property type="entry name" value="Restriction endonuclease-like"/>
    <property type="match status" value="1"/>
</dbReference>
<keyword evidence="10 13" id="KW-0413">Isomerase</keyword>
<evidence type="ECO:0000256" key="6">
    <source>
        <dbReference type="ARBA" id="ARBA00022839"/>
    </source>
</evidence>
<dbReference type="Pfam" id="PF13361">
    <property type="entry name" value="UvrD_C"/>
    <property type="match status" value="1"/>
</dbReference>
<keyword evidence="8 13" id="KW-0238">DNA-binding</keyword>
<dbReference type="SUPFAM" id="SSF52540">
    <property type="entry name" value="P-loop containing nucleoside triphosphate hydrolases"/>
    <property type="match status" value="1"/>
</dbReference>
<keyword evidence="5 13" id="KW-0347">Helicase</keyword>
<evidence type="ECO:0000256" key="13">
    <source>
        <dbReference type="HAMAP-Rule" id="MF_01451"/>
    </source>
</evidence>
<dbReference type="PANTHER" id="PTHR11070">
    <property type="entry name" value="UVRD / RECB / PCRA DNA HELICASE FAMILY MEMBER"/>
    <property type="match status" value="1"/>
</dbReference>
<evidence type="ECO:0000256" key="14">
    <source>
        <dbReference type="PROSITE-ProRule" id="PRU00560"/>
    </source>
</evidence>
<dbReference type="RefSeq" id="WP_377926347.1">
    <property type="nucleotide sequence ID" value="NZ_JBHUEM010000003.1"/>
</dbReference>
<feature type="domain" description="UvrD-like helicase C-terminal" evidence="16">
    <location>
        <begin position="509"/>
        <end position="807"/>
    </location>
</feature>
<dbReference type="InterPro" id="IPR027417">
    <property type="entry name" value="P-loop_NTPase"/>
</dbReference>
<comment type="subunit">
    <text evidence="13">Heterodimer of AddA and AddB/RexB.</text>
</comment>
<dbReference type="EMBL" id="JBHUEM010000003">
    <property type="protein sequence ID" value="MFD1735244.1"/>
    <property type="molecule type" value="Genomic_DNA"/>
</dbReference>
<dbReference type="PANTHER" id="PTHR11070:SF48">
    <property type="entry name" value="ATP-DEPENDENT HELICASE_NUCLEASE SUBUNIT A"/>
    <property type="match status" value="1"/>
</dbReference>
<evidence type="ECO:0000259" key="16">
    <source>
        <dbReference type="PROSITE" id="PS51217"/>
    </source>
</evidence>
<evidence type="ECO:0000256" key="11">
    <source>
        <dbReference type="ARBA" id="ARBA00034617"/>
    </source>
</evidence>
<evidence type="ECO:0000256" key="9">
    <source>
        <dbReference type="ARBA" id="ARBA00023204"/>
    </source>
</evidence>
<dbReference type="GO" id="GO:0016787">
    <property type="term" value="F:hydrolase activity"/>
    <property type="evidence" value="ECO:0007669"/>
    <property type="project" value="UniProtKB-KW"/>
</dbReference>
<dbReference type="Proteomes" id="UP001597214">
    <property type="component" value="Unassembled WGS sequence"/>
</dbReference>
<dbReference type="InterPro" id="IPR011604">
    <property type="entry name" value="PDDEXK-like_dom_sf"/>
</dbReference>
<evidence type="ECO:0000256" key="3">
    <source>
        <dbReference type="ARBA" id="ARBA00022763"/>
    </source>
</evidence>
<dbReference type="NCBIfam" id="TIGR02785">
    <property type="entry name" value="addA_Gpos"/>
    <property type="match status" value="1"/>
</dbReference>
<dbReference type="InterPro" id="IPR014152">
    <property type="entry name" value="AddA"/>
</dbReference>
<dbReference type="GO" id="GO:0003678">
    <property type="term" value="F:DNA helicase activity"/>
    <property type="evidence" value="ECO:0007669"/>
    <property type="project" value="UniProtKB-EC"/>
</dbReference>
<keyword evidence="4 13" id="KW-0378">Hydrolase</keyword>
<evidence type="ECO:0000256" key="8">
    <source>
        <dbReference type="ARBA" id="ARBA00023125"/>
    </source>
</evidence>
<evidence type="ECO:0000256" key="10">
    <source>
        <dbReference type="ARBA" id="ARBA00023235"/>
    </source>
</evidence>
<dbReference type="InterPro" id="IPR014017">
    <property type="entry name" value="DNA_helicase_UvrD-like_C"/>
</dbReference>
<sequence>MKHSIPPKPSDVQWTDDQWKAIAASGSDILVAAAAGSGKTAVLVERIIRKVMDKDHPIDVDRLLIVTFTNAAAAEMRHRIGEALEEALSENPASLHLRRQLSLLNRAPISTLHSFCLEVIRKYYFMINIDPSFRIAEDTEAELLRDEVMEELFEEQYGIEGNESFFDLVDRYTGDRSDLDLQLMVRKLYDESRAHPHPQQWLNELTQSYQVTEETSINHLDFIEPLQKEISLQLEGVKSLLVKALEITRFPGGPAPRAVNIEADIQQIHELLQAHQSGWEVLYDRIQTLTFSTLKPCKGDEFDEGLKDQVKDIREQAKKMLKQLQERYFTRRPESFVKDLVKLQPSVQALVSLVVQYGERYEVLKKEKGLVDFGDLEHFCLEILLTKLEDGSTVPSDAALYFQRHFHEVLVDEYQDTNFVQESIIGLVTKGNNLFMVGDVKQSIYRFRLAEPGLFLRKYKQFSSDGNEIGMKIDLSQNFRSRSEVLDGTNYIFKQIMDETVGEIEYNFEAELKLGAAYPESALTKAELMIIHQDGEERETDEEEAFDSVELETVQLEARVMAQKIKELVQKSYQVYDRKLGNMRPIHYRDIVILLRSMPWAPQIMEEFKQQGIPIYADLSTGYFQASEVSVMMSLLKVIDNPYQDIPLAAVLRSPIVGLNANELAYIRSKHKKGSFFEAVKTLLQEGVAEKEYHLLYEKLMEFHLMLQKWRKYARQGSLSDLIWRIYQKTGFYDFASGMPGGKQRQANLRALYDRARQYESTSFRGLFRFLRFIERLQDRGDDLGAARALGEQEDVVRIMTIHKSKGLEFPVVFVAGLSRQFNVRDLNSNVLLHKDLGFGTKFIDPKLRISYPTLPQLAIKQQMKTEMLAEEMRVLYVALTRAKEKLFLIGAVKGLEKKLEKWCSQLENKDWLLPSHDRSTAKCYMDWIGPALIRHSHCEILRSSSTIQTSQDIEHHPSQWSISLIDPSNLEVRKGAESELDQDVLDAIKNGKTVPMQSELAELVYNRLTWEYPHQQAATHRSKQSVSEIKRMREARDVYSDSTLIKTMQKSISERPRFLQEKSVTPAEKGTAMHMVMQHIKLDSPVTMESVCEQLSLMVINELLTKEQASMIDTNRVVEFFSSPLGKRILHAKNVMREVPFSVGLPSNEAYPKWKGENEIILLQGVIDLLFEDDQGIVLLDFKTDTITGKFTGGIEQAKAVLHDRYKVQIELYSKAIEGIWKKPLHEKYLYFFDGGHLIQC</sequence>
<protein>
    <recommendedName>
        <fullName evidence="13">ATP-dependent helicase/nuclease subunit A</fullName>
        <ecNumber evidence="13">3.1.-.-</ecNumber>
        <ecNumber evidence="13">5.6.2.4</ecNumber>
    </recommendedName>
    <alternativeName>
        <fullName evidence="13">ATP-dependent helicase/nuclease AddA</fullName>
    </alternativeName>
    <alternativeName>
        <fullName evidence="13">DNA 3'-5' helicase AddA</fullName>
    </alternativeName>
</protein>
<dbReference type="Gene3D" id="3.90.320.10">
    <property type="match status" value="1"/>
</dbReference>
<dbReference type="InterPro" id="IPR000212">
    <property type="entry name" value="DNA_helicase_UvrD/REP"/>
</dbReference>
<evidence type="ECO:0000313" key="17">
    <source>
        <dbReference type="EMBL" id="MFD1735244.1"/>
    </source>
</evidence>
<keyword evidence="2 13" id="KW-0547">Nucleotide-binding</keyword>
<evidence type="ECO:0000256" key="4">
    <source>
        <dbReference type="ARBA" id="ARBA00022801"/>
    </source>
</evidence>
<dbReference type="HAMAP" id="MF_01451">
    <property type="entry name" value="AddA"/>
    <property type="match status" value="1"/>
</dbReference>
<name>A0ABW4LJD1_9BACI</name>
<proteinExistence type="inferred from homology"/>
<gene>
    <name evidence="13 17" type="primary">addA</name>
    <name evidence="17" type="ORF">ACFSCX_01575</name>
</gene>
<reference evidence="18" key="1">
    <citation type="journal article" date="2019" name="Int. J. Syst. Evol. Microbiol.">
        <title>The Global Catalogue of Microorganisms (GCM) 10K type strain sequencing project: providing services to taxonomists for standard genome sequencing and annotation.</title>
        <authorList>
            <consortium name="The Broad Institute Genomics Platform"/>
            <consortium name="The Broad Institute Genome Sequencing Center for Infectious Disease"/>
            <person name="Wu L."/>
            <person name="Ma J."/>
        </authorList>
    </citation>
    <scope>NUCLEOTIDE SEQUENCE [LARGE SCALE GENOMIC DNA]</scope>
    <source>
        <strain evidence="18">CCUG 49339</strain>
    </source>
</reference>
<feature type="domain" description="UvrD-like helicase ATP-binding" evidence="15">
    <location>
        <begin position="12"/>
        <end position="482"/>
    </location>
</feature>
<evidence type="ECO:0000256" key="7">
    <source>
        <dbReference type="ARBA" id="ARBA00022840"/>
    </source>
</evidence>
<evidence type="ECO:0000256" key="12">
    <source>
        <dbReference type="ARBA" id="ARBA00048988"/>
    </source>
</evidence>
<dbReference type="EC" id="5.6.2.4" evidence="13"/>
<dbReference type="CDD" id="cd17932">
    <property type="entry name" value="DEXQc_UvrD"/>
    <property type="match status" value="1"/>
</dbReference>
<dbReference type="Pfam" id="PF00580">
    <property type="entry name" value="UvrD-helicase"/>
    <property type="match status" value="1"/>
</dbReference>
<comment type="similarity">
    <text evidence="13">Belongs to the helicase family. AddA subfamily.</text>
</comment>
<keyword evidence="9 13" id="KW-0234">DNA repair</keyword>
<dbReference type="Gene3D" id="3.40.50.300">
    <property type="entry name" value="P-loop containing nucleotide triphosphate hydrolases"/>
    <property type="match status" value="4"/>
</dbReference>
<comment type="caution">
    <text evidence="17">The sequence shown here is derived from an EMBL/GenBank/DDBJ whole genome shotgun (WGS) entry which is preliminary data.</text>
</comment>
<dbReference type="PROSITE" id="PS51217">
    <property type="entry name" value="UVRD_HELICASE_CTER"/>
    <property type="match status" value="1"/>
</dbReference>
<feature type="binding site" evidence="14">
    <location>
        <begin position="33"/>
        <end position="40"/>
    </location>
    <ligand>
        <name>ATP</name>
        <dbReference type="ChEBI" id="CHEBI:30616"/>
    </ligand>
</feature>
<organism evidence="17 18">
    <name type="scientific">Bacillus salitolerans</name>
    <dbReference type="NCBI Taxonomy" id="1437434"/>
    <lineage>
        <taxon>Bacteria</taxon>
        <taxon>Bacillati</taxon>
        <taxon>Bacillota</taxon>
        <taxon>Bacilli</taxon>
        <taxon>Bacillales</taxon>
        <taxon>Bacillaceae</taxon>
        <taxon>Bacillus</taxon>
    </lineage>
</organism>
<evidence type="ECO:0000259" key="15">
    <source>
        <dbReference type="PROSITE" id="PS51198"/>
    </source>
</evidence>
<dbReference type="InterPro" id="IPR038726">
    <property type="entry name" value="PDDEXK_AddAB-type"/>
</dbReference>
<comment type="cofactor">
    <cofactor evidence="13">
        <name>Mg(2+)</name>
        <dbReference type="ChEBI" id="CHEBI:18420"/>
    </cofactor>
</comment>
<comment type="catalytic activity">
    <reaction evidence="11 13">
        <text>Couples ATP hydrolysis with the unwinding of duplex DNA by translocating in the 3'-5' direction.</text>
        <dbReference type="EC" id="5.6.2.4"/>
    </reaction>
</comment>
<accession>A0ABW4LJD1</accession>
<keyword evidence="3 13" id="KW-0227">DNA damage</keyword>
<evidence type="ECO:0000256" key="2">
    <source>
        <dbReference type="ARBA" id="ARBA00022741"/>
    </source>
</evidence>
<dbReference type="Pfam" id="PF12705">
    <property type="entry name" value="PDDEXK_1"/>
    <property type="match status" value="1"/>
</dbReference>
<dbReference type="InterPro" id="IPR011335">
    <property type="entry name" value="Restrct_endonuc-II-like"/>
</dbReference>
<keyword evidence="6 13" id="KW-0269">Exonuclease</keyword>
<keyword evidence="18" id="KW-1185">Reference proteome</keyword>
<dbReference type="InterPro" id="IPR014016">
    <property type="entry name" value="UvrD-like_ATP-bd"/>
</dbReference>